<dbReference type="EMBL" id="CP165644">
    <property type="protein sequence ID" value="XDU66010.1"/>
    <property type="molecule type" value="Genomic_DNA"/>
</dbReference>
<accession>A0AB39VE74</accession>
<sequence>MFKKLTMSKLVILMTIFISVFSFSKDFWEKRNFTVNVTEDVTINGQNRSKRYIMSYNSGTLKLQITAPSVNRGEIYTFSGNTKTVYYPSLKQTVKQKVEKDEANILAVFNKIARINGKKTQTKNGDTFHFSGNWLTSITSKGYTVNFSDYKLSNGYYFPTKISVKDGNSQVIYRLSNFK</sequence>
<dbReference type="KEGG" id="lrug:AB8B22_06155"/>
<organism evidence="1">
    <name type="scientific">Leptotrichia rugosa</name>
    <dbReference type="NCBI Taxonomy" id="3239302"/>
    <lineage>
        <taxon>Bacteria</taxon>
        <taxon>Fusobacteriati</taxon>
        <taxon>Fusobacteriota</taxon>
        <taxon>Fusobacteriia</taxon>
        <taxon>Fusobacteriales</taxon>
        <taxon>Leptotrichiaceae</taxon>
        <taxon>Leptotrichia</taxon>
    </lineage>
</organism>
<dbReference type="AlphaFoldDB" id="A0AB39VE74"/>
<dbReference type="RefSeq" id="WP_094080296.1">
    <property type="nucleotide sequence ID" value="NZ_CP165644.1"/>
</dbReference>
<name>A0AB39VE74_9FUSO</name>
<proteinExistence type="predicted"/>
<gene>
    <name evidence="1" type="ORF">AB8B22_06155</name>
</gene>
<evidence type="ECO:0000313" key="1">
    <source>
        <dbReference type="EMBL" id="XDU66010.1"/>
    </source>
</evidence>
<reference evidence="1" key="1">
    <citation type="submission" date="2024-07" db="EMBL/GenBank/DDBJ databases">
        <authorList>
            <person name="Li X.-J."/>
            <person name="Wang X."/>
        </authorList>
    </citation>
    <scope>NUCLEOTIDE SEQUENCE</scope>
    <source>
        <strain evidence="1">HSP-334</strain>
    </source>
</reference>
<protein>
    <submittedName>
        <fullName evidence="1">Uncharacterized protein</fullName>
    </submittedName>
</protein>